<evidence type="ECO:0000256" key="3">
    <source>
        <dbReference type="PROSITE-ProRule" id="PRU00649"/>
    </source>
</evidence>
<evidence type="ECO:0000313" key="7">
    <source>
        <dbReference type="WBParaSite" id="Pan_g23054.t1"/>
    </source>
</evidence>
<evidence type="ECO:0000256" key="1">
    <source>
        <dbReference type="ARBA" id="ARBA00004123"/>
    </source>
</evidence>
<dbReference type="Gene3D" id="6.10.250.3180">
    <property type="match status" value="1"/>
</dbReference>
<evidence type="ECO:0000256" key="4">
    <source>
        <dbReference type="SAM" id="MobiDB-lite"/>
    </source>
</evidence>
<organism evidence="6 7">
    <name type="scientific">Panagrellus redivivus</name>
    <name type="common">Microworm</name>
    <dbReference type="NCBI Taxonomy" id="6233"/>
    <lineage>
        <taxon>Eukaryota</taxon>
        <taxon>Metazoa</taxon>
        <taxon>Ecdysozoa</taxon>
        <taxon>Nematoda</taxon>
        <taxon>Chromadorea</taxon>
        <taxon>Rhabditida</taxon>
        <taxon>Tylenchina</taxon>
        <taxon>Panagrolaimomorpha</taxon>
        <taxon>Panagrolaimoidea</taxon>
        <taxon>Panagrolaimidae</taxon>
        <taxon>Panagrellus</taxon>
    </lineage>
</organism>
<dbReference type="InterPro" id="IPR051870">
    <property type="entry name" value="Elongin-A_domain"/>
</dbReference>
<evidence type="ECO:0000259" key="5">
    <source>
        <dbReference type="PROSITE" id="PS51319"/>
    </source>
</evidence>
<keyword evidence="2 3" id="KW-0539">Nucleus</keyword>
<feature type="region of interest" description="Disordered" evidence="4">
    <location>
        <begin position="82"/>
        <end position="104"/>
    </location>
</feature>
<dbReference type="InterPro" id="IPR035441">
    <property type="entry name" value="TFIIS/LEDGF_dom_sf"/>
</dbReference>
<protein>
    <submittedName>
        <fullName evidence="7">TFIIS N-terminal domain-containing protein</fullName>
    </submittedName>
</protein>
<dbReference type="WBParaSite" id="Pan_g23054.t1">
    <property type="protein sequence ID" value="Pan_g23054.t1"/>
    <property type="gene ID" value="Pan_g23054"/>
</dbReference>
<evidence type="ECO:0000256" key="2">
    <source>
        <dbReference type="ARBA" id="ARBA00023242"/>
    </source>
</evidence>
<comment type="subcellular location">
    <subcellularLocation>
        <location evidence="1 3">Nucleus</location>
    </subcellularLocation>
</comment>
<keyword evidence="6" id="KW-1185">Reference proteome</keyword>
<evidence type="ECO:0000313" key="6">
    <source>
        <dbReference type="Proteomes" id="UP000492821"/>
    </source>
</evidence>
<name>A0A7E4VMS1_PANRE</name>
<dbReference type="Pfam" id="PF08711">
    <property type="entry name" value="Med26"/>
    <property type="match status" value="1"/>
</dbReference>
<accession>A0A7E4VMS1</accession>
<dbReference type="PANTHER" id="PTHR15141">
    <property type="entry name" value="TRANSCRIPTION ELONGATION FACTOR B POLYPEPTIDE 3"/>
    <property type="match status" value="1"/>
</dbReference>
<dbReference type="PANTHER" id="PTHR15141:SF76">
    <property type="entry name" value="TRANSCRIPTION ELONGATION FACTOR B POLYPEPTIDE 3"/>
    <property type="match status" value="1"/>
</dbReference>
<dbReference type="Proteomes" id="UP000492821">
    <property type="component" value="Unassembled WGS sequence"/>
</dbReference>
<feature type="compositionally biased region" description="Low complexity" evidence="4">
    <location>
        <begin position="328"/>
        <end position="338"/>
    </location>
</feature>
<dbReference type="InterPro" id="IPR003617">
    <property type="entry name" value="TFIIS/CRSP70_N_sub"/>
</dbReference>
<reference evidence="6" key="1">
    <citation type="journal article" date="2013" name="Genetics">
        <title>The draft genome and transcriptome of Panagrellus redivivus are shaped by the harsh demands of a free-living lifestyle.</title>
        <authorList>
            <person name="Srinivasan J."/>
            <person name="Dillman A.R."/>
            <person name="Macchietto M.G."/>
            <person name="Heikkinen L."/>
            <person name="Lakso M."/>
            <person name="Fracchia K.M."/>
            <person name="Antoshechkin I."/>
            <person name="Mortazavi A."/>
            <person name="Wong G."/>
            <person name="Sternberg P.W."/>
        </authorList>
    </citation>
    <scope>NUCLEOTIDE SEQUENCE [LARGE SCALE GENOMIC DNA]</scope>
    <source>
        <strain evidence="6">MT8872</strain>
    </source>
</reference>
<reference evidence="7" key="2">
    <citation type="submission" date="2020-10" db="UniProtKB">
        <authorList>
            <consortium name="WormBaseParasite"/>
        </authorList>
    </citation>
    <scope>IDENTIFICATION</scope>
</reference>
<sequence>MSATPTINSDVVADVRKYMGQLKKERKIAHALRRLNRIQMTVEVLAETLVGKEVRRSLSNHPEHGYSARALVQKWMALLEATTPAESRKRPAEDTTTDDSGEEITAESGLSFADALKACAAPPPAKKPKFAAPKTPIAVSVSKPITAPVESVKSDSEELFEIKRKNNQSRVYSGKQTALDVANENAPALPTIATLMRGPSKCDYFAVSSVLWRCTAAQLEEVELHNPEYRKHTDSVWRRICLQKYPKAICNPEDSKSWRNTFLRHVKEADQKLADLAAKINKDQSSQQKAKTAMVPLPNPKASARRRPLAPLNNLSAPPKPSATFRQAPATKPKPAPMMAKAIKMMQNRYRR</sequence>
<dbReference type="GO" id="GO:0070449">
    <property type="term" value="C:elongin complex"/>
    <property type="evidence" value="ECO:0007669"/>
    <property type="project" value="InterPro"/>
</dbReference>
<dbReference type="AlphaFoldDB" id="A0A7E4VMS1"/>
<feature type="domain" description="TFIIS N-terminal" evidence="5">
    <location>
        <begin position="10"/>
        <end position="82"/>
    </location>
</feature>
<dbReference type="GO" id="GO:0006368">
    <property type="term" value="P:transcription elongation by RNA polymerase II"/>
    <property type="evidence" value="ECO:0007669"/>
    <property type="project" value="InterPro"/>
</dbReference>
<dbReference type="SUPFAM" id="SSF47676">
    <property type="entry name" value="Conserved domain common to transcription factors TFIIS, elongin A, CRSP70"/>
    <property type="match status" value="1"/>
</dbReference>
<dbReference type="SMART" id="SM00509">
    <property type="entry name" value="TFS2N"/>
    <property type="match status" value="1"/>
</dbReference>
<dbReference type="InterPro" id="IPR017923">
    <property type="entry name" value="TFIIS_N"/>
</dbReference>
<dbReference type="InterPro" id="IPR010684">
    <property type="entry name" value="RNA_pol_II_trans_fac_SIII_A"/>
</dbReference>
<dbReference type="Gene3D" id="1.20.930.10">
    <property type="entry name" value="Conserved domain common to transcription factors TFIIS, elongin A, CRSP70"/>
    <property type="match status" value="1"/>
</dbReference>
<dbReference type="PROSITE" id="PS51319">
    <property type="entry name" value="TFIIS_N"/>
    <property type="match status" value="1"/>
</dbReference>
<feature type="region of interest" description="Disordered" evidence="4">
    <location>
        <begin position="281"/>
        <end position="338"/>
    </location>
</feature>
<feature type="compositionally biased region" description="Acidic residues" evidence="4">
    <location>
        <begin position="95"/>
        <end position="104"/>
    </location>
</feature>
<dbReference type="Pfam" id="PF06881">
    <property type="entry name" value="Elongin_A"/>
    <property type="match status" value="1"/>
</dbReference>
<proteinExistence type="predicted"/>